<keyword evidence="3 9" id="KW-0812">Transmembrane</keyword>
<keyword evidence="2" id="KW-1003">Cell membrane</keyword>
<evidence type="ECO:0000256" key="8">
    <source>
        <dbReference type="ARBA" id="ARBA00024235"/>
    </source>
</evidence>
<comment type="subcellular location">
    <subcellularLocation>
        <location evidence="1">Cell membrane</location>
        <topology evidence="1">Single-pass type II membrane protein</topology>
    </subcellularLocation>
</comment>
<dbReference type="InterPro" id="IPR011990">
    <property type="entry name" value="TPR-like_helical_dom_sf"/>
</dbReference>
<evidence type="ECO:0000256" key="3">
    <source>
        <dbReference type="ARBA" id="ARBA00022692"/>
    </source>
</evidence>
<comment type="caution">
    <text evidence="11">The sequence shown here is derived from an EMBL/GenBank/DDBJ whole genome shotgun (WGS) entry which is preliminary data.</text>
</comment>
<keyword evidence="4 9" id="KW-1133">Transmembrane helix</keyword>
<organism evidence="11 12">
    <name type="scientific">Kaistia nematophila</name>
    <dbReference type="NCBI Taxonomy" id="2994654"/>
    <lineage>
        <taxon>Bacteria</taxon>
        <taxon>Pseudomonadati</taxon>
        <taxon>Pseudomonadota</taxon>
        <taxon>Alphaproteobacteria</taxon>
        <taxon>Hyphomicrobiales</taxon>
        <taxon>Kaistiaceae</taxon>
        <taxon>Kaistia</taxon>
    </lineage>
</organism>
<proteinExistence type="inferred from homology"/>
<dbReference type="GO" id="GO:0005886">
    <property type="term" value="C:plasma membrane"/>
    <property type="evidence" value="ECO:0007669"/>
    <property type="project" value="UniProtKB-SubCell"/>
</dbReference>
<evidence type="ECO:0000256" key="7">
    <source>
        <dbReference type="ARBA" id="ARBA00024197"/>
    </source>
</evidence>
<feature type="domain" description="Ancillary SecYEG translocon subunit/Cell division coordinator CpoB TPR" evidence="10">
    <location>
        <begin position="18"/>
        <end position="207"/>
    </location>
</feature>
<evidence type="ECO:0000256" key="9">
    <source>
        <dbReference type="SAM" id="Phobius"/>
    </source>
</evidence>
<comment type="similarity">
    <text evidence="7">Belongs to the YfgM family.</text>
</comment>
<feature type="transmembrane region" description="Helical" evidence="9">
    <location>
        <begin position="20"/>
        <end position="42"/>
    </location>
</feature>
<dbReference type="EMBL" id="JAPKNK010000006">
    <property type="protein sequence ID" value="MCX5570495.1"/>
    <property type="molecule type" value="Genomic_DNA"/>
</dbReference>
<gene>
    <name evidence="11" type="ORF">OSH07_14900</name>
</gene>
<evidence type="ECO:0000313" key="11">
    <source>
        <dbReference type="EMBL" id="MCX5570495.1"/>
    </source>
</evidence>
<protein>
    <recommendedName>
        <fullName evidence="8">Ancillary SecYEG translocon subunit</fullName>
    </recommendedName>
</protein>
<name>A0A9X3E2N1_9HYPH</name>
<evidence type="ECO:0000256" key="5">
    <source>
        <dbReference type="ARBA" id="ARBA00023136"/>
    </source>
</evidence>
<dbReference type="InterPro" id="IPR026039">
    <property type="entry name" value="YfgM"/>
</dbReference>
<keyword evidence="12" id="KW-1185">Reference proteome</keyword>
<dbReference type="GO" id="GO:0044877">
    <property type="term" value="F:protein-containing complex binding"/>
    <property type="evidence" value="ECO:0007669"/>
    <property type="project" value="InterPro"/>
</dbReference>
<dbReference type="InterPro" id="IPR018704">
    <property type="entry name" value="SecYEG/CpoB_TPR"/>
</dbReference>
<evidence type="ECO:0000259" key="10">
    <source>
        <dbReference type="Pfam" id="PF09976"/>
    </source>
</evidence>
<dbReference type="Gene3D" id="1.25.40.10">
    <property type="entry name" value="Tetratricopeptide repeat domain"/>
    <property type="match status" value="1"/>
</dbReference>
<accession>A0A9X3E2N1</accession>
<dbReference type="PANTHER" id="PTHR38035:SF1">
    <property type="entry name" value="ANCILLARY SECYEG TRANSLOCON SUBUNIT"/>
    <property type="match status" value="1"/>
</dbReference>
<dbReference type="RefSeq" id="WP_266339464.1">
    <property type="nucleotide sequence ID" value="NZ_JAPKNK010000006.1"/>
</dbReference>
<evidence type="ECO:0000256" key="4">
    <source>
        <dbReference type="ARBA" id="ARBA00022989"/>
    </source>
</evidence>
<reference evidence="11" key="1">
    <citation type="submission" date="2022-11" db="EMBL/GenBank/DDBJ databases">
        <title>Biodiversity and phylogenetic relationships of bacteria.</title>
        <authorList>
            <person name="Machado R.A.R."/>
            <person name="Bhat A."/>
            <person name="Loulou A."/>
            <person name="Kallel S."/>
        </authorList>
    </citation>
    <scope>NUCLEOTIDE SEQUENCE</scope>
    <source>
        <strain evidence="11">K-TC2</strain>
    </source>
</reference>
<keyword evidence="5 9" id="KW-0472">Membrane</keyword>
<keyword evidence="6" id="KW-0143">Chaperone</keyword>
<evidence type="ECO:0000256" key="2">
    <source>
        <dbReference type="ARBA" id="ARBA00022475"/>
    </source>
</evidence>
<dbReference type="AlphaFoldDB" id="A0A9X3E2N1"/>
<evidence type="ECO:0000256" key="6">
    <source>
        <dbReference type="ARBA" id="ARBA00023186"/>
    </source>
</evidence>
<evidence type="ECO:0000256" key="1">
    <source>
        <dbReference type="ARBA" id="ARBA00004401"/>
    </source>
</evidence>
<dbReference type="Pfam" id="PF09976">
    <property type="entry name" value="TPR_21"/>
    <property type="match status" value="1"/>
</dbReference>
<sequence length="225" mass="24285">MTDIFHEVEEDLRREQAKRLWARFGPYVLLAAVLIVVAVAGWRGWEYWREQQAAAEGDRFVAALQLANDNKHDEAIKALDAIAASGTGGYPVLASFRAASELAATKKTDEAVKAFDAIAAKADTPALLKAMARLRAALLVVDTADLAAMKSRVGDLAVVGGPWRHSARELLGLTAWRTGDLEGARGYFQSIADDPETPQSMQSRTQLMLDLIRAKIGAAPVAAKS</sequence>
<dbReference type="Proteomes" id="UP001144805">
    <property type="component" value="Unassembled WGS sequence"/>
</dbReference>
<evidence type="ECO:0000313" key="12">
    <source>
        <dbReference type="Proteomes" id="UP001144805"/>
    </source>
</evidence>
<dbReference type="PANTHER" id="PTHR38035">
    <property type="entry name" value="UPF0070 PROTEIN YFGM"/>
    <property type="match status" value="1"/>
</dbReference>